<keyword evidence="3 9" id="KW-0813">Transport</keyword>
<keyword evidence="7 9" id="KW-0472">Membrane</keyword>
<comment type="function">
    <text evidence="9">Acts as a magnesium transporter.</text>
</comment>
<keyword evidence="4 9" id="KW-0812">Transmembrane</keyword>
<dbReference type="Pfam" id="PF03448">
    <property type="entry name" value="MgtE_N"/>
    <property type="match status" value="1"/>
</dbReference>
<feature type="transmembrane region" description="Helical" evidence="9">
    <location>
        <begin position="371"/>
        <end position="393"/>
    </location>
</feature>
<dbReference type="PANTHER" id="PTHR43773:SF1">
    <property type="entry name" value="MAGNESIUM TRANSPORTER MGTE"/>
    <property type="match status" value="1"/>
</dbReference>
<feature type="transmembrane region" description="Helical" evidence="9">
    <location>
        <begin position="436"/>
        <end position="459"/>
    </location>
</feature>
<feature type="transmembrane region" description="Helical" evidence="9">
    <location>
        <begin position="299"/>
        <end position="318"/>
    </location>
</feature>
<feature type="transmembrane region" description="Helical" evidence="9">
    <location>
        <begin position="399"/>
        <end position="424"/>
    </location>
</feature>
<evidence type="ECO:0000259" key="10">
    <source>
        <dbReference type="PROSITE" id="PS51371"/>
    </source>
</evidence>
<sequence length="460" mass="50463">MTIPKDDNPLENKSLYGVSPALADEIESALNSNNFTIVQGLIEGLHAADVADLMKGLSADHRRVFIEAIKTTLDPEILAELEDTIRKDALEVLDTQEIAEAVSDLESDDALDLIEDLEEDQKQEVLSAIPAVERAILEEVMTYPEESAGRLMQREMVCVPTFWTVTEAIAFIRSNEELPENFYTIYVVDPRHHPIGEIPLSKLLQYKGDKAVSDIMNTDLHQIPVTKDQEEVAALFQHYGLVSAPVVDPSGRIVGMITVDDVVSVIEEEAEEDIMLMAKVSESDFNAPVLTASYMRIRWLVITLVNTLLAAFVISQFQDSIKKITALSFLMTINAAMGGNAGMQVVTIVVRALATRSLREGDTWRAITKEILVGFVTGSFFSFILGGIAILWLQDIHLGIILSTAIICNILWAAFAGTLFPIIIHKMGLDPALSAGPLLTTTTDVLGYAVFLGLATAFLM</sequence>
<protein>
    <recommendedName>
        <fullName evidence="9">Magnesium transporter MgtE</fullName>
    </recommendedName>
</protein>
<dbReference type="SMART" id="SM00924">
    <property type="entry name" value="MgtE_N"/>
    <property type="match status" value="1"/>
</dbReference>
<dbReference type="NCBIfam" id="TIGR00400">
    <property type="entry name" value="mgtE"/>
    <property type="match status" value="1"/>
</dbReference>
<dbReference type="GO" id="GO:0005886">
    <property type="term" value="C:plasma membrane"/>
    <property type="evidence" value="ECO:0007669"/>
    <property type="project" value="UniProtKB-SubCell"/>
</dbReference>
<dbReference type="CDD" id="cd04606">
    <property type="entry name" value="CBS_pair_Mg_transporter"/>
    <property type="match status" value="1"/>
</dbReference>
<proteinExistence type="inferred from homology"/>
<dbReference type="Gene3D" id="3.10.580.10">
    <property type="entry name" value="CBS-domain"/>
    <property type="match status" value="1"/>
</dbReference>
<dbReference type="SUPFAM" id="SSF161093">
    <property type="entry name" value="MgtE membrane domain-like"/>
    <property type="match status" value="1"/>
</dbReference>
<evidence type="ECO:0000256" key="6">
    <source>
        <dbReference type="ARBA" id="ARBA00022989"/>
    </source>
</evidence>
<comment type="similarity">
    <text evidence="2 9">Belongs to the SLC41A transporter family.</text>
</comment>
<dbReference type="InterPro" id="IPR038076">
    <property type="entry name" value="MgtE_N_sf"/>
</dbReference>
<dbReference type="Proteomes" id="UP000237351">
    <property type="component" value="Chromosome"/>
</dbReference>
<evidence type="ECO:0000313" key="12">
    <source>
        <dbReference type="Proteomes" id="UP000237351"/>
    </source>
</evidence>
<feature type="domain" description="CBS" evidence="10">
    <location>
        <begin position="216"/>
        <end position="272"/>
    </location>
</feature>
<organism evidence="11 12">
    <name type="scientific">Candidatus Nucleicultrix amoebiphila FS5</name>
    <dbReference type="NCBI Taxonomy" id="1414854"/>
    <lineage>
        <taxon>Bacteria</taxon>
        <taxon>Pseudomonadati</taxon>
        <taxon>Pseudomonadota</taxon>
        <taxon>Alphaproteobacteria</taxon>
        <taxon>Holosporales</taxon>
        <taxon>Candidatus Nucleicultricaceae</taxon>
        <taxon>Candidatus Nucleicultrix</taxon>
    </lineage>
</organism>
<evidence type="ECO:0000256" key="2">
    <source>
        <dbReference type="ARBA" id="ARBA00009749"/>
    </source>
</evidence>
<keyword evidence="12" id="KW-1185">Reference proteome</keyword>
<evidence type="ECO:0000256" key="8">
    <source>
        <dbReference type="PROSITE-ProRule" id="PRU00703"/>
    </source>
</evidence>
<dbReference type="SUPFAM" id="SSF158791">
    <property type="entry name" value="MgtE N-terminal domain-like"/>
    <property type="match status" value="1"/>
</dbReference>
<dbReference type="PROSITE" id="PS51371">
    <property type="entry name" value="CBS"/>
    <property type="match status" value="1"/>
</dbReference>
<dbReference type="InterPro" id="IPR006669">
    <property type="entry name" value="MgtE_transporter"/>
</dbReference>
<evidence type="ECO:0000256" key="4">
    <source>
        <dbReference type="ARBA" id="ARBA00022692"/>
    </source>
</evidence>
<keyword evidence="5 9" id="KW-0460">Magnesium</keyword>
<evidence type="ECO:0000313" key="11">
    <source>
        <dbReference type="EMBL" id="ARN84820.1"/>
    </source>
</evidence>
<dbReference type="Gene3D" id="1.25.60.10">
    <property type="entry name" value="MgtE N-terminal domain-like"/>
    <property type="match status" value="1"/>
</dbReference>
<dbReference type="Pfam" id="PF01769">
    <property type="entry name" value="MgtE"/>
    <property type="match status" value="1"/>
</dbReference>
<dbReference type="PANTHER" id="PTHR43773">
    <property type="entry name" value="MAGNESIUM TRANSPORTER MGTE"/>
    <property type="match status" value="1"/>
</dbReference>
<dbReference type="KEGG" id="naf:GQ61_05415"/>
<evidence type="ECO:0000256" key="7">
    <source>
        <dbReference type="ARBA" id="ARBA00023136"/>
    </source>
</evidence>
<evidence type="ECO:0000256" key="3">
    <source>
        <dbReference type="ARBA" id="ARBA00022448"/>
    </source>
</evidence>
<keyword evidence="9" id="KW-0479">Metal-binding</keyword>
<evidence type="ECO:0000256" key="1">
    <source>
        <dbReference type="ARBA" id="ARBA00004141"/>
    </source>
</evidence>
<dbReference type="SMART" id="SM00116">
    <property type="entry name" value="CBS"/>
    <property type="match status" value="1"/>
</dbReference>
<dbReference type="InterPro" id="IPR000644">
    <property type="entry name" value="CBS_dom"/>
</dbReference>
<comment type="subunit">
    <text evidence="9">Homodimer.</text>
</comment>
<dbReference type="Gene3D" id="1.10.357.20">
    <property type="entry name" value="SLC41 divalent cation transporters, integral membrane domain"/>
    <property type="match status" value="1"/>
</dbReference>
<evidence type="ECO:0000256" key="5">
    <source>
        <dbReference type="ARBA" id="ARBA00022842"/>
    </source>
</evidence>
<dbReference type="InterPro" id="IPR036739">
    <property type="entry name" value="SLC41_membr_dom_sf"/>
</dbReference>
<keyword evidence="9" id="KW-1003">Cell membrane</keyword>
<comment type="subcellular location">
    <subcellularLocation>
        <location evidence="9">Cell membrane</location>
        <topology evidence="9">Multi-pass membrane protein</topology>
    </subcellularLocation>
    <subcellularLocation>
        <location evidence="1">Membrane</location>
        <topology evidence="1">Multi-pass membrane protein</topology>
    </subcellularLocation>
</comment>
<keyword evidence="6 9" id="KW-1133">Transmembrane helix</keyword>
<dbReference type="EMBL" id="CP008743">
    <property type="protein sequence ID" value="ARN84820.1"/>
    <property type="molecule type" value="Genomic_DNA"/>
</dbReference>
<dbReference type="InterPro" id="IPR006668">
    <property type="entry name" value="Mg_transptr_MgtE_intracell_dom"/>
</dbReference>
<feature type="transmembrane region" description="Helical" evidence="9">
    <location>
        <begin position="324"/>
        <end position="350"/>
    </location>
</feature>
<dbReference type="Pfam" id="PF00571">
    <property type="entry name" value="CBS"/>
    <property type="match status" value="1"/>
</dbReference>
<dbReference type="RefSeq" id="WP_085784315.1">
    <property type="nucleotide sequence ID" value="NZ_CP008743.1"/>
</dbReference>
<evidence type="ECO:0000256" key="9">
    <source>
        <dbReference type="RuleBase" id="RU362011"/>
    </source>
</evidence>
<reference evidence="11 12" key="1">
    <citation type="submission" date="2014-06" db="EMBL/GenBank/DDBJ databases">
        <title>The genome of the endonuclear symbiont Nucleicultrix amoebiphila.</title>
        <authorList>
            <person name="Schulz F."/>
            <person name="Horn M."/>
        </authorList>
    </citation>
    <scope>NUCLEOTIDE SEQUENCE [LARGE SCALE GENOMIC DNA]</scope>
    <source>
        <strain evidence="11 12">FS5</strain>
    </source>
</reference>
<dbReference type="OrthoDB" id="9790355at2"/>
<accession>A0A1W6N4L9</accession>
<keyword evidence="8" id="KW-0129">CBS domain</keyword>
<dbReference type="STRING" id="1414854.GQ61_05415"/>
<dbReference type="SUPFAM" id="SSF54631">
    <property type="entry name" value="CBS-domain pair"/>
    <property type="match status" value="1"/>
</dbReference>
<dbReference type="InterPro" id="IPR046342">
    <property type="entry name" value="CBS_dom_sf"/>
</dbReference>
<gene>
    <name evidence="11" type="ORF">GQ61_05415</name>
</gene>
<dbReference type="AlphaFoldDB" id="A0A1W6N4L9"/>
<dbReference type="InterPro" id="IPR006667">
    <property type="entry name" value="SLC41_membr_dom"/>
</dbReference>
<dbReference type="GO" id="GO:0046872">
    <property type="term" value="F:metal ion binding"/>
    <property type="evidence" value="ECO:0007669"/>
    <property type="project" value="UniProtKB-KW"/>
</dbReference>
<dbReference type="GO" id="GO:0015095">
    <property type="term" value="F:magnesium ion transmembrane transporter activity"/>
    <property type="evidence" value="ECO:0007669"/>
    <property type="project" value="UniProtKB-UniRule"/>
</dbReference>
<name>A0A1W6N4L9_9PROT</name>